<dbReference type="EMBL" id="JAAGYU010000053">
    <property type="protein sequence ID" value="NEL77130.1"/>
    <property type="molecule type" value="Genomic_DNA"/>
</dbReference>
<proteinExistence type="predicted"/>
<evidence type="ECO:0000313" key="2">
    <source>
        <dbReference type="Proteomes" id="UP000471082"/>
    </source>
</evidence>
<sequence length="414" mass="45058">MQSLPLLTKRHARQPIQPTSQLRAMAAKRLGEAVRRGKVTPKQAKDAMRAGEAGVASALLPHLYQCQIDGAIPAPPIGNATHLSAENLANLSPLVKEMQVAGHIRDADLTGASQRNAGETILKLVMLGIDRVAEAATAKMPPTRNNYSPFHVSPLALAKTLCGRDGESWEITANTGKVIVSNADSPFVMFADPESRDEMSALCCVIRGINERSGNWFVVPPDDALSIIDAMLDEVLRDVRVHVPQGPVSTDMPSNVLDAVMEYYGVSEDDGEALDDAIERLNGDLRHYVVADQWKIGDGNLEKWLASPSGPNAKLILRLYDLYSGLVQGKRADEREVVDGEYCTCDLFVVPIGFWNNFNDTIQQYGAEYCPSEILSIARSARTKRPHLAALELAVMATSVATAMARIFIDESPD</sequence>
<dbReference type="Proteomes" id="UP000471082">
    <property type="component" value="Unassembled WGS sequence"/>
</dbReference>
<reference evidence="1 2" key="1">
    <citation type="submission" date="2019-11" db="EMBL/GenBank/DDBJ databases">
        <title>Genome-resolved metagenomics to study the prevalence of co-infection and intraspecific heterogeneity among plant pathogen metapopulations.</title>
        <authorList>
            <person name="Newberry E."/>
            <person name="Bhandari R."/>
            <person name="Kemble J."/>
            <person name="Sikora E."/>
            <person name="Potnis N."/>
        </authorList>
    </citation>
    <scope>NUCLEOTIDE SEQUENCE [LARGE SCALE GENOMIC DNA]</scope>
    <source>
        <strain evidence="1">Xp_Tom_Tuscaloosa_18b</strain>
    </source>
</reference>
<protein>
    <submittedName>
        <fullName evidence="1">Uncharacterized protein</fullName>
    </submittedName>
</protein>
<comment type="caution">
    <text evidence="1">The sequence shown here is derived from an EMBL/GenBank/DDBJ whole genome shotgun (WGS) entry which is preliminary data.</text>
</comment>
<accession>A0A6L9VRZ4</accession>
<name>A0A6L9VRZ4_XANPE</name>
<organism evidence="1 2">
    <name type="scientific">Xanthomonas perforans</name>
    <dbReference type="NCBI Taxonomy" id="442694"/>
    <lineage>
        <taxon>Bacteria</taxon>
        <taxon>Pseudomonadati</taxon>
        <taxon>Pseudomonadota</taxon>
        <taxon>Gammaproteobacteria</taxon>
        <taxon>Lysobacterales</taxon>
        <taxon>Lysobacteraceae</taxon>
        <taxon>Xanthomonas</taxon>
    </lineage>
</organism>
<evidence type="ECO:0000313" key="1">
    <source>
        <dbReference type="EMBL" id="NEL77130.1"/>
    </source>
</evidence>
<gene>
    <name evidence="1" type="ORF">G3W61_12860</name>
</gene>
<dbReference type="AlphaFoldDB" id="A0A6L9VRZ4"/>
<dbReference type="RefSeq" id="WP_127170450.1">
    <property type="nucleotide sequence ID" value="NZ_JAKHFX010000008.1"/>
</dbReference>